<dbReference type="RefSeq" id="WP_184018424.1">
    <property type="nucleotide sequence ID" value="NZ_JACIJC010000003.1"/>
</dbReference>
<dbReference type="InterPro" id="IPR036390">
    <property type="entry name" value="WH_DNA-bd_sf"/>
</dbReference>
<reference evidence="6 7" key="1">
    <citation type="submission" date="2020-08" db="EMBL/GenBank/DDBJ databases">
        <title>Genomic Encyclopedia of Type Strains, Phase IV (KMG-IV): sequencing the most valuable type-strain genomes for metagenomic binning, comparative biology and taxonomic classification.</title>
        <authorList>
            <person name="Goeker M."/>
        </authorList>
    </citation>
    <scope>NUCLEOTIDE SEQUENCE [LARGE SCALE GENOMIC DNA]</scope>
    <source>
        <strain evidence="6 7">DSM 25079</strain>
    </source>
</reference>
<dbReference type="AlphaFoldDB" id="A0A7W9AIE5"/>
<name>A0A7W9AIE5_9SPHN</name>
<dbReference type="InterPro" id="IPR000847">
    <property type="entry name" value="LysR_HTH_N"/>
</dbReference>
<dbReference type="EMBL" id="JACIJC010000003">
    <property type="protein sequence ID" value="MBB5686257.1"/>
    <property type="molecule type" value="Genomic_DNA"/>
</dbReference>
<dbReference type="SUPFAM" id="SSF53850">
    <property type="entry name" value="Periplasmic binding protein-like II"/>
    <property type="match status" value="1"/>
</dbReference>
<keyword evidence="2" id="KW-0805">Transcription regulation</keyword>
<keyword evidence="3 6" id="KW-0238">DNA-binding</keyword>
<evidence type="ECO:0000259" key="5">
    <source>
        <dbReference type="PROSITE" id="PS50931"/>
    </source>
</evidence>
<gene>
    <name evidence="6" type="ORF">FHS49_002273</name>
</gene>
<dbReference type="Pfam" id="PF00126">
    <property type="entry name" value="HTH_1"/>
    <property type="match status" value="1"/>
</dbReference>
<keyword evidence="7" id="KW-1185">Reference proteome</keyword>
<dbReference type="Gene3D" id="1.10.10.10">
    <property type="entry name" value="Winged helix-like DNA-binding domain superfamily/Winged helix DNA-binding domain"/>
    <property type="match status" value="1"/>
</dbReference>
<dbReference type="Pfam" id="PF03466">
    <property type="entry name" value="LysR_substrate"/>
    <property type="match status" value="1"/>
</dbReference>
<protein>
    <submittedName>
        <fullName evidence="6">DNA-binding transcriptional LysR family regulator</fullName>
    </submittedName>
</protein>
<keyword evidence="4" id="KW-0804">Transcription</keyword>
<dbReference type="PANTHER" id="PTHR30126">
    <property type="entry name" value="HTH-TYPE TRANSCRIPTIONAL REGULATOR"/>
    <property type="match status" value="1"/>
</dbReference>
<dbReference type="PRINTS" id="PR00039">
    <property type="entry name" value="HTHLYSR"/>
</dbReference>
<evidence type="ECO:0000313" key="7">
    <source>
        <dbReference type="Proteomes" id="UP000549617"/>
    </source>
</evidence>
<dbReference type="InterPro" id="IPR005119">
    <property type="entry name" value="LysR_subst-bd"/>
</dbReference>
<dbReference type="Gene3D" id="3.40.190.10">
    <property type="entry name" value="Periplasmic binding protein-like II"/>
    <property type="match status" value="2"/>
</dbReference>
<dbReference type="Proteomes" id="UP000549617">
    <property type="component" value="Unassembled WGS sequence"/>
</dbReference>
<sequence length="302" mass="33509">MNIVKLERMVAVYESRSVSKAALGLGMSQPALTLSIQQLEDELKVRLFDRGPGGLEPTAMCEKLVSRARLIISEQDRLLADVRDQGLNQVITFGVHSGMLHDGFARCVAEFSHVVPDATLCIEAGYSPELIDLLRQGKLDFAYCTLPLGASDDKTLFFEPRMLLNYSVVVQSDHPIFEDMAKGQRKRYPWVIFQPRGQPDGFPTTDNIEEVLVQTGFGQASQEVRTSSMSVIELLVLRGRHIGVIADDIVAPELAAGRLKRLPHSPWNAVQMGFVSIQGKYETSAVAKLKTLLRDMEPVVTR</sequence>
<dbReference type="PANTHER" id="PTHR30126:SF98">
    <property type="entry name" value="HTH-TYPE TRANSCRIPTIONAL ACTIVATOR BAUR"/>
    <property type="match status" value="1"/>
</dbReference>
<proteinExistence type="inferred from homology"/>
<organism evidence="6 7">
    <name type="scientific">Sphingobium boeckii</name>
    <dbReference type="NCBI Taxonomy" id="1082345"/>
    <lineage>
        <taxon>Bacteria</taxon>
        <taxon>Pseudomonadati</taxon>
        <taxon>Pseudomonadota</taxon>
        <taxon>Alphaproteobacteria</taxon>
        <taxon>Sphingomonadales</taxon>
        <taxon>Sphingomonadaceae</taxon>
        <taxon>Sphingobium</taxon>
    </lineage>
</organism>
<dbReference type="InterPro" id="IPR036388">
    <property type="entry name" value="WH-like_DNA-bd_sf"/>
</dbReference>
<accession>A0A7W9AIE5</accession>
<evidence type="ECO:0000256" key="2">
    <source>
        <dbReference type="ARBA" id="ARBA00023015"/>
    </source>
</evidence>
<evidence type="ECO:0000256" key="4">
    <source>
        <dbReference type="ARBA" id="ARBA00023163"/>
    </source>
</evidence>
<dbReference type="PROSITE" id="PS50931">
    <property type="entry name" value="HTH_LYSR"/>
    <property type="match status" value="1"/>
</dbReference>
<dbReference type="SUPFAM" id="SSF46785">
    <property type="entry name" value="Winged helix' DNA-binding domain"/>
    <property type="match status" value="1"/>
</dbReference>
<evidence type="ECO:0000256" key="1">
    <source>
        <dbReference type="ARBA" id="ARBA00009437"/>
    </source>
</evidence>
<comment type="caution">
    <text evidence="6">The sequence shown here is derived from an EMBL/GenBank/DDBJ whole genome shotgun (WGS) entry which is preliminary data.</text>
</comment>
<evidence type="ECO:0000256" key="3">
    <source>
        <dbReference type="ARBA" id="ARBA00023125"/>
    </source>
</evidence>
<comment type="similarity">
    <text evidence="1">Belongs to the LysR transcriptional regulatory family.</text>
</comment>
<feature type="domain" description="HTH lysR-type" evidence="5">
    <location>
        <begin position="1"/>
        <end position="58"/>
    </location>
</feature>
<dbReference type="GO" id="GO:0000976">
    <property type="term" value="F:transcription cis-regulatory region binding"/>
    <property type="evidence" value="ECO:0007669"/>
    <property type="project" value="TreeGrafter"/>
</dbReference>
<dbReference type="GO" id="GO:0003700">
    <property type="term" value="F:DNA-binding transcription factor activity"/>
    <property type="evidence" value="ECO:0007669"/>
    <property type="project" value="InterPro"/>
</dbReference>
<evidence type="ECO:0000313" key="6">
    <source>
        <dbReference type="EMBL" id="MBB5686257.1"/>
    </source>
</evidence>